<feature type="transmembrane region" description="Helical" evidence="1">
    <location>
        <begin position="683"/>
        <end position="700"/>
    </location>
</feature>
<dbReference type="PANTHER" id="PTHR47182:SF2">
    <property type="entry name" value="CELL WALL ALPHA-1,3-GLUCAN SYNTHASE AGS1"/>
    <property type="match status" value="1"/>
</dbReference>
<feature type="transmembrane region" description="Helical" evidence="1">
    <location>
        <begin position="859"/>
        <end position="881"/>
    </location>
</feature>
<feature type="transmembrane region" description="Helical" evidence="1">
    <location>
        <begin position="643"/>
        <end position="663"/>
    </location>
</feature>
<feature type="transmembrane region" description="Helical" evidence="1">
    <location>
        <begin position="720"/>
        <end position="743"/>
    </location>
</feature>
<feature type="transmembrane region" description="Helical" evidence="1">
    <location>
        <begin position="817"/>
        <end position="839"/>
    </location>
</feature>
<dbReference type="SUPFAM" id="SSF53756">
    <property type="entry name" value="UDP-Glycosyltransferase/glycogen phosphorylase"/>
    <property type="match status" value="1"/>
</dbReference>
<feature type="transmembrane region" description="Helical" evidence="1">
    <location>
        <begin position="786"/>
        <end position="810"/>
    </location>
</feature>
<accession>A0A7S1A2A0</accession>
<dbReference type="PANTHER" id="PTHR47182">
    <property type="entry name" value="CELL WALL ALPHA-1,3-GLUCAN SYNTHASE AGS1-RELATED"/>
    <property type="match status" value="1"/>
</dbReference>
<keyword evidence="1" id="KW-1133">Transmembrane helix</keyword>
<feature type="transmembrane region" description="Helical" evidence="1">
    <location>
        <begin position="755"/>
        <end position="774"/>
    </location>
</feature>
<protein>
    <submittedName>
        <fullName evidence="2">Uncharacterized protein</fullName>
    </submittedName>
</protein>
<dbReference type="Gene3D" id="3.40.50.2000">
    <property type="entry name" value="Glycogen Phosphorylase B"/>
    <property type="match status" value="2"/>
</dbReference>
<gene>
    <name evidence="2" type="ORF">NSCI0253_LOCUS13881</name>
</gene>
<dbReference type="EMBL" id="HBFQ01019771">
    <property type="protein sequence ID" value="CAD8839533.1"/>
    <property type="molecule type" value="Transcribed_RNA"/>
</dbReference>
<reference evidence="2" key="1">
    <citation type="submission" date="2021-01" db="EMBL/GenBank/DDBJ databases">
        <authorList>
            <person name="Corre E."/>
            <person name="Pelletier E."/>
            <person name="Niang G."/>
            <person name="Scheremetjew M."/>
            <person name="Finn R."/>
            <person name="Kale V."/>
            <person name="Holt S."/>
            <person name="Cochrane G."/>
            <person name="Meng A."/>
            <person name="Brown T."/>
            <person name="Cohen L."/>
        </authorList>
    </citation>
    <scope>NUCLEOTIDE SEQUENCE</scope>
</reference>
<feature type="transmembrane region" description="Helical" evidence="1">
    <location>
        <begin position="574"/>
        <end position="598"/>
    </location>
</feature>
<sequence>MACLYIKRPLPIVLLLHNAEYQGTIETQQFRLEECEWLGSIFNISADVIRAQALVDGSFNMLKPAINWIRQRQHGRGVCTVSKNYAEEIMQKFPLLWSVQRVKGIDNPVPEEERAALANLTEAQLLSVRRNAKLSVQKQYGLRQDIYGNRSRLFVFLGRWVKQKGMDYIADVAEWMLDTYPEAQLMMIGPIGDSYGSYTHKKLQSITESGRFSDRLFVHADFMQVAQELKFACDFCLMPSRDEPFGFVDLEFASHGAAVVGSMRGGLAKCPGFYYQVINSESSHHIQTCLKAAIRSAMDRCPESVLNQMAVCGLRQCHSRSYSIDGWQQELKGIYMDAVQSFKSSDPMEMSALEMLTEAPGENSINLSKLLIPEATMEATLKPPTQRMNISVASMPNPSVLTDMISSVCGDIQRADEEEFLRQSVDETVLQRLVEAKLTITSMTGANAASAETLLAGVKWTLEMAREKYSVTRFLGHCFLDIPLIDWVICANYVIGPCGRLIMPTEKFSIFTHPDVQLQVLNDEALIGSLMTSLAVVFWTVMCMFIRPNRLMFTVILIRVLIPILLVMPRDDSGSMYVVHCVYNFITAGDIILIYFGFMGKAQGDMAKLAAVTGLLITLRQSVDAVSTGAASATVSASGGVALAVWALISVMGVLILWAPVSYHNFRLPSIWEQLKNLGKRRVLVFVGLATVADGIYTVLDETASRWFQLSADGNIGQSIYGNFALWVSVMTLAPLIFAILCLHMPTSSIQLIKGYAFFSIPLAVLRLHTLLAFRSDSRLSTLLSVTVALSWIPDILRELAVTVVVLATVGSRWRFMVYMCVVTSTQAFASAATLFVTNLTTISSDLTASEENPFLQSIQTYMMLPIVLSIVCRLIASLFFEREATGILRTKREQRLKNSLMLQGATPGPQHGQASSAA</sequence>
<dbReference type="Pfam" id="PF13692">
    <property type="entry name" value="Glyco_trans_1_4"/>
    <property type="match status" value="1"/>
</dbReference>
<dbReference type="GO" id="GO:0047657">
    <property type="term" value="F:alpha-1,3-glucan synthase activity"/>
    <property type="evidence" value="ECO:0007669"/>
    <property type="project" value="TreeGrafter"/>
</dbReference>
<proteinExistence type="predicted"/>
<dbReference type="AlphaFoldDB" id="A0A7S1A2A0"/>
<feature type="transmembrane region" description="Helical" evidence="1">
    <location>
        <begin position="551"/>
        <end position="568"/>
    </location>
</feature>
<organism evidence="2">
    <name type="scientific">Noctiluca scintillans</name>
    <name type="common">Sea sparkle</name>
    <name type="synonym">Red tide dinoflagellate</name>
    <dbReference type="NCBI Taxonomy" id="2966"/>
    <lineage>
        <taxon>Eukaryota</taxon>
        <taxon>Sar</taxon>
        <taxon>Alveolata</taxon>
        <taxon>Dinophyceae</taxon>
        <taxon>Noctilucales</taxon>
        <taxon>Noctilucaceae</taxon>
        <taxon>Noctiluca</taxon>
    </lineage>
</organism>
<keyword evidence="1" id="KW-0812">Transmembrane</keyword>
<name>A0A7S1A2A0_NOCSC</name>
<dbReference type="InterPro" id="IPR058655">
    <property type="entry name" value="Mok11-14/Ags1-like"/>
</dbReference>
<keyword evidence="1" id="KW-0472">Membrane</keyword>
<evidence type="ECO:0000313" key="2">
    <source>
        <dbReference type="EMBL" id="CAD8839533.1"/>
    </source>
</evidence>
<evidence type="ECO:0000256" key="1">
    <source>
        <dbReference type="SAM" id="Phobius"/>
    </source>
</evidence>